<name>A0A482XMG3_LAOST</name>
<dbReference type="GO" id="GO:0016042">
    <property type="term" value="P:lipid catabolic process"/>
    <property type="evidence" value="ECO:0007669"/>
    <property type="project" value="UniProtKB-UniRule"/>
</dbReference>
<evidence type="ECO:0000313" key="6">
    <source>
        <dbReference type="EMBL" id="RZF46874.1"/>
    </source>
</evidence>
<dbReference type="Gene3D" id="3.40.1090.10">
    <property type="entry name" value="Cytosolic phospholipase A2 catalytic domain"/>
    <property type="match status" value="1"/>
</dbReference>
<gene>
    <name evidence="6" type="ORF">LSTR_LSTR008255</name>
</gene>
<dbReference type="STRING" id="195883.A0A482XMG3"/>
<dbReference type="InterPro" id="IPR045217">
    <property type="entry name" value="PNPLA8-like"/>
</dbReference>
<evidence type="ECO:0000313" key="7">
    <source>
        <dbReference type="Proteomes" id="UP000291343"/>
    </source>
</evidence>
<organism evidence="6 7">
    <name type="scientific">Laodelphax striatellus</name>
    <name type="common">Small brown planthopper</name>
    <name type="synonym">Delphax striatella</name>
    <dbReference type="NCBI Taxonomy" id="195883"/>
    <lineage>
        <taxon>Eukaryota</taxon>
        <taxon>Metazoa</taxon>
        <taxon>Ecdysozoa</taxon>
        <taxon>Arthropoda</taxon>
        <taxon>Hexapoda</taxon>
        <taxon>Insecta</taxon>
        <taxon>Pterygota</taxon>
        <taxon>Neoptera</taxon>
        <taxon>Paraneoptera</taxon>
        <taxon>Hemiptera</taxon>
        <taxon>Auchenorrhyncha</taxon>
        <taxon>Fulgoroidea</taxon>
        <taxon>Delphacidae</taxon>
        <taxon>Criomorphinae</taxon>
        <taxon>Laodelphax</taxon>
    </lineage>
</organism>
<dbReference type="PANTHER" id="PTHR24185">
    <property type="entry name" value="CALCIUM-INDEPENDENT PHOSPHOLIPASE A2-GAMMA"/>
    <property type="match status" value="1"/>
</dbReference>
<dbReference type="PANTHER" id="PTHR24185:SF1">
    <property type="entry name" value="CALCIUM-INDEPENDENT PHOSPHOLIPASE A2-GAMMA"/>
    <property type="match status" value="1"/>
</dbReference>
<dbReference type="InParanoid" id="A0A482XMG3"/>
<feature type="active site" description="Nucleophile" evidence="4">
    <location>
        <position position="73"/>
    </location>
</feature>
<dbReference type="GO" id="GO:0047499">
    <property type="term" value="F:calcium-independent phospholipase A2 activity"/>
    <property type="evidence" value="ECO:0007669"/>
    <property type="project" value="TreeGrafter"/>
</dbReference>
<accession>A0A482XMG3</accession>
<dbReference type="Proteomes" id="UP000291343">
    <property type="component" value="Unassembled WGS sequence"/>
</dbReference>
<feature type="short sequence motif" description="GXGXXG" evidence="4">
    <location>
        <begin position="39"/>
        <end position="44"/>
    </location>
</feature>
<keyword evidence="3 4" id="KW-0443">Lipid metabolism</keyword>
<dbReference type="EMBL" id="QKKF02005541">
    <property type="protein sequence ID" value="RZF46874.1"/>
    <property type="molecule type" value="Genomic_DNA"/>
</dbReference>
<keyword evidence="1 4" id="KW-0378">Hydrolase</keyword>
<dbReference type="OrthoDB" id="630895at2759"/>
<dbReference type="InterPro" id="IPR016035">
    <property type="entry name" value="Acyl_Trfase/lysoPLipase"/>
</dbReference>
<evidence type="ECO:0000256" key="1">
    <source>
        <dbReference type="ARBA" id="ARBA00022801"/>
    </source>
</evidence>
<dbReference type="GO" id="GO:0016020">
    <property type="term" value="C:membrane"/>
    <property type="evidence" value="ECO:0007669"/>
    <property type="project" value="TreeGrafter"/>
</dbReference>
<keyword evidence="7" id="KW-1185">Reference proteome</keyword>
<feature type="short sequence motif" description="GXSXG" evidence="4">
    <location>
        <begin position="71"/>
        <end position="75"/>
    </location>
</feature>
<dbReference type="SMR" id="A0A482XMG3"/>
<sequence>MRDSVNDTPIQKMIREIFARLGHVDPVPGWGIRILSIDGGGMRGIVVLEMLRRFEELTGKKVCEMFDYICGVSTGAILACGIGTPCGKSLDEVQTIYREMSAKVFTQSAFWGTGKLMWNHAYYDTTIWEELLKRYLGDVSLIETTRDPNCPKLAAVSTLVNQARVLPYVFRNYALPYERQSQYLGSCNHTMFEAVRASAAAPTIFEEFRIGSLLHQDGGILVNNPTAVAIHEAKQLWPNSPIQCVVSFGTGRHDPVRGSEPHLNSNESSSWKKIFNKILDSATDTEDQLLKLVIE</sequence>
<feature type="active site" description="Proton acceptor" evidence="4">
    <location>
        <position position="217"/>
    </location>
</feature>
<dbReference type="AlphaFoldDB" id="A0A482XMG3"/>
<evidence type="ECO:0000256" key="3">
    <source>
        <dbReference type="ARBA" id="ARBA00023098"/>
    </source>
</evidence>
<reference evidence="6 7" key="1">
    <citation type="journal article" date="2017" name="Gigascience">
        <title>Genome sequence of the small brown planthopper, Laodelphax striatellus.</title>
        <authorList>
            <person name="Zhu J."/>
            <person name="Jiang F."/>
            <person name="Wang X."/>
            <person name="Yang P."/>
            <person name="Bao Y."/>
            <person name="Zhao W."/>
            <person name="Wang W."/>
            <person name="Lu H."/>
            <person name="Wang Q."/>
            <person name="Cui N."/>
            <person name="Li J."/>
            <person name="Chen X."/>
            <person name="Luo L."/>
            <person name="Yu J."/>
            <person name="Kang L."/>
            <person name="Cui F."/>
        </authorList>
    </citation>
    <scope>NUCLEOTIDE SEQUENCE [LARGE SCALE GENOMIC DNA]</scope>
    <source>
        <strain evidence="6">Lst14</strain>
    </source>
</reference>
<feature type="short sequence motif" description="DGA/G" evidence="4">
    <location>
        <begin position="217"/>
        <end position="219"/>
    </location>
</feature>
<dbReference type="Pfam" id="PF01734">
    <property type="entry name" value="Patatin"/>
    <property type="match status" value="1"/>
</dbReference>
<protein>
    <recommendedName>
        <fullName evidence="5">PNPLA domain-containing protein</fullName>
    </recommendedName>
</protein>
<comment type="caution">
    <text evidence="6">The sequence shown here is derived from an EMBL/GenBank/DDBJ whole genome shotgun (WGS) entry which is preliminary data.</text>
</comment>
<keyword evidence="2 4" id="KW-0442">Lipid degradation</keyword>
<dbReference type="InterPro" id="IPR002641">
    <property type="entry name" value="PNPLA_dom"/>
</dbReference>
<dbReference type="SUPFAM" id="SSF52151">
    <property type="entry name" value="FabD/lysophospholipase-like"/>
    <property type="match status" value="1"/>
</dbReference>
<dbReference type="CDD" id="cd07211">
    <property type="entry name" value="Pat_PNPLA8"/>
    <property type="match status" value="1"/>
</dbReference>
<dbReference type="GO" id="GO:0019369">
    <property type="term" value="P:arachidonate metabolic process"/>
    <property type="evidence" value="ECO:0007669"/>
    <property type="project" value="TreeGrafter"/>
</dbReference>
<evidence type="ECO:0000259" key="5">
    <source>
        <dbReference type="PROSITE" id="PS51635"/>
    </source>
</evidence>
<evidence type="ECO:0000256" key="2">
    <source>
        <dbReference type="ARBA" id="ARBA00022963"/>
    </source>
</evidence>
<dbReference type="PROSITE" id="PS51635">
    <property type="entry name" value="PNPLA"/>
    <property type="match status" value="1"/>
</dbReference>
<feature type="domain" description="PNPLA" evidence="5">
    <location>
        <begin position="35"/>
        <end position="230"/>
    </location>
</feature>
<proteinExistence type="predicted"/>
<evidence type="ECO:0000256" key="4">
    <source>
        <dbReference type="PROSITE-ProRule" id="PRU01161"/>
    </source>
</evidence>